<evidence type="ECO:0000256" key="7">
    <source>
        <dbReference type="ARBA" id="ARBA00023065"/>
    </source>
</evidence>
<evidence type="ECO:0000313" key="13">
    <source>
        <dbReference type="Proteomes" id="UP001212997"/>
    </source>
</evidence>
<dbReference type="EMBL" id="JANAWD010000378">
    <property type="protein sequence ID" value="KAJ3480388.1"/>
    <property type="molecule type" value="Genomic_DNA"/>
</dbReference>
<dbReference type="GO" id="GO:0008324">
    <property type="term" value="F:monoatomic cation transmembrane transporter activity"/>
    <property type="evidence" value="ECO:0007669"/>
    <property type="project" value="InterPro"/>
</dbReference>
<evidence type="ECO:0000256" key="2">
    <source>
        <dbReference type="ARBA" id="ARBA00009749"/>
    </source>
</evidence>
<evidence type="ECO:0000256" key="5">
    <source>
        <dbReference type="ARBA" id="ARBA00022842"/>
    </source>
</evidence>
<evidence type="ECO:0000256" key="3">
    <source>
        <dbReference type="ARBA" id="ARBA00022448"/>
    </source>
</evidence>
<dbReference type="GO" id="GO:0005886">
    <property type="term" value="C:plasma membrane"/>
    <property type="evidence" value="ECO:0007669"/>
    <property type="project" value="TreeGrafter"/>
</dbReference>
<feature type="transmembrane region" description="Helical" evidence="10">
    <location>
        <begin position="93"/>
        <end position="110"/>
    </location>
</feature>
<feature type="transmembrane region" description="Helical" evidence="10">
    <location>
        <begin position="439"/>
        <end position="459"/>
    </location>
</feature>
<proteinExistence type="inferred from homology"/>
<feature type="transmembrane region" description="Helical" evidence="10">
    <location>
        <begin position="356"/>
        <end position="377"/>
    </location>
</feature>
<protein>
    <recommendedName>
        <fullName evidence="11">SLC41A/MgtE integral membrane domain-containing protein</fullName>
    </recommendedName>
</protein>
<feature type="transmembrane region" description="Helical" evidence="10">
    <location>
        <begin position="303"/>
        <end position="336"/>
    </location>
</feature>
<organism evidence="12 13">
    <name type="scientific">Meripilus lineatus</name>
    <dbReference type="NCBI Taxonomy" id="2056292"/>
    <lineage>
        <taxon>Eukaryota</taxon>
        <taxon>Fungi</taxon>
        <taxon>Dikarya</taxon>
        <taxon>Basidiomycota</taxon>
        <taxon>Agaricomycotina</taxon>
        <taxon>Agaricomycetes</taxon>
        <taxon>Polyporales</taxon>
        <taxon>Meripilaceae</taxon>
        <taxon>Meripilus</taxon>
    </lineage>
</organism>
<dbReference type="InterPro" id="IPR006667">
    <property type="entry name" value="SLC41_membr_dom"/>
</dbReference>
<feature type="compositionally biased region" description="Acidic residues" evidence="9">
    <location>
        <begin position="49"/>
        <end position="66"/>
    </location>
</feature>
<gene>
    <name evidence="12" type="ORF">NLI96_g8387</name>
</gene>
<dbReference type="Proteomes" id="UP001212997">
    <property type="component" value="Unassembled WGS sequence"/>
</dbReference>
<comment type="subcellular location">
    <subcellularLocation>
        <location evidence="1">Membrane</location>
        <topology evidence="1">Multi-pass membrane protein</topology>
    </subcellularLocation>
</comment>
<keyword evidence="4 10" id="KW-0812">Transmembrane</keyword>
<keyword evidence="6 10" id="KW-1133">Transmembrane helix</keyword>
<feature type="domain" description="SLC41A/MgtE integral membrane" evidence="11">
    <location>
        <begin position="134"/>
        <end position="309"/>
    </location>
</feature>
<dbReference type="AlphaFoldDB" id="A0AAD5UZ10"/>
<sequence length="543" mass="58580">MDGRGYLDAAHQGMPSVAHPDAIEMTHLDDIDITPNSKLETAFKPAPYLDDEPQDLEDEFDDSDEGEQALLGSRRREDTSETKSSLWGRVKRIVIETAPTLLFTTIGLLFTGELLNNVSRWKAMSQIDELIMIVPVVLNLKGNLEMNLSARLGTSANMGELDKPATRRTIILGNLTLLQVQATVVSFVAACVAFGLSTVLPDPTPPLMVEHAGANSTIAAMMSDTLNSGRPLRKPRPRPPNVPMNETGGILEFLVTASSSMAAACLSSLILGSFMCSLIVICRRFGLDPDNIAPPVASCLGDLVTLCLLGFVSTISMVFINTPIPLISIVLLVIAAGGWTIVTRRNTYVKHLLLEGWTPLFIAMIISSGTGVVLDMFVGRYESFAMLAVVISGLPGSAGSIFVSRLSTALHASANSLSLLPSSPDGLDARTTPGPSPRLVMITLILVTFPIEIIFLAVLRALGWLHLPFIFVFFSVIFFCIAVTASLFLANIFTNFLWSKNLDPDVYALPIHSAMVDLVGQLLLVSCFEIASLLGAKVKLPRE</sequence>
<feature type="region of interest" description="Disordered" evidence="9">
    <location>
        <begin position="42"/>
        <end position="66"/>
    </location>
</feature>
<evidence type="ECO:0000256" key="4">
    <source>
        <dbReference type="ARBA" id="ARBA00022692"/>
    </source>
</evidence>
<keyword evidence="13" id="KW-1185">Reference proteome</keyword>
<feature type="transmembrane region" description="Helical" evidence="10">
    <location>
        <begin position="384"/>
        <end position="403"/>
    </location>
</feature>
<dbReference type="Pfam" id="PF01769">
    <property type="entry name" value="MgtE"/>
    <property type="match status" value="2"/>
</dbReference>
<evidence type="ECO:0000313" key="12">
    <source>
        <dbReference type="EMBL" id="KAJ3480388.1"/>
    </source>
</evidence>
<dbReference type="InterPro" id="IPR036739">
    <property type="entry name" value="SLC41_membr_dom_sf"/>
</dbReference>
<feature type="transmembrane region" description="Helical" evidence="10">
    <location>
        <begin position="471"/>
        <end position="498"/>
    </location>
</feature>
<keyword evidence="3" id="KW-0813">Transport</keyword>
<evidence type="ECO:0000256" key="8">
    <source>
        <dbReference type="ARBA" id="ARBA00023136"/>
    </source>
</evidence>
<dbReference type="PANTHER" id="PTHR16228">
    <property type="entry name" value="DIVALENT CATION TRANSPORTER SOLUTE CARRIER FAMILY 41"/>
    <property type="match status" value="1"/>
</dbReference>
<dbReference type="InterPro" id="IPR045349">
    <property type="entry name" value="SLC41A1-3"/>
</dbReference>
<keyword evidence="5" id="KW-0460">Magnesium</keyword>
<feature type="transmembrane region" description="Helical" evidence="10">
    <location>
        <begin position="261"/>
        <end position="282"/>
    </location>
</feature>
<accession>A0AAD5UZ10</accession>
<evidence type="ECO:0000259" key="11">
    <source>
        <dbReference type="Pfam" id="PF01769"/>
    </source>
</evidence>
<comment type="similarity">
    <text evidence="2">Belongs to the SLC41A transporter family.</text>
</comment>
<evidence type="ECO:0000256" key="1">
    <source>
        <dbReference type="ARBA" id="ARBA00004141"/>
    </source>
</evidence>
<evidence type="ECO:0000256" key="10">
    <source>
        <dbReference type="SAM" id="Phobius"/>
    </source>
</evidence>
<dbReference type="Gene3D" id="1.10.357.20">
    <property type="entry name" value="SLC41 divalent cation transporters, integral membrane domain"/>
    <property type="match status" value="2"/>
</dbReference>
<evidence type="ECO:0000256" key="6">
    <source>
        <dbReference type="ARBA" id="ARBA00022989"/>
    </source>
</evidence>
<keyword evidence="7" id="KW-0406">Ion transport</keyword>
<evidence type="ECO:0000256" key="9">
    <source>
        <dbReference type="SAM" id="MobiDB-lite"/>
    </source>
</evidence>
<name>A0AAD5UZ10_9APHY</name>
<feature type="transmembrane region" description="Helical" evidence="10">
    <location>
        <begin position="171"/>
        <end position="196"/>
    </location>
</feature>
<dbReference type="SUPFAM" id="SSF161093">
    <property type="entry name" value="MgtE membrane domain-like"/>
    <property type="match status" value="2"/>
</dbReference>
<reference evidence="12" key="1">
    <citation type="submission" date="2022-07" db="EMBL/GenBank/DDBJ databases">
        <title>Genome Sequence of Physisporinus lineatus.</title>
        <authorList>
            <person name="Buettner E."/>
        </authorList>
    </citation>
    <scope>NUCLEOTIDE SEQUENCE</scope>
    <source>
        <strain evidence="12">VT162</strain>
    </source>
</reference>
<keyword evidence="8 10" id="KW-0472">Membrane</keyword>
<dbReference type="PANTHER" id="PTHR16228:SF7">
    <property type="entry name" value="SLC41A_MGTE INTEGRAL MEMBRANE DOMAIN-CONTAINING PROTEIN"/>
    <property type="match status" value="1"/>
</dbReference>
<comment type="caution">
    <text evidence="12">The sequence shown here is derived from an EMBL/GenBank/DDBJ whole genome shotgun (WGS) entry which is preliminary data.</text>
</comment>
<feature type="domain" description="SLC41A/MgtE integral membrane" evidence="11">
    <location>
        <begin position="390"/>
        <end position="527"/>
    </location>
</feature>